<dbReference type="Gene3D" id="1.20.1110.10">
    <property type="entry name" value="Calcium-transporting ATPase, transmembrane domain"/>
    <property type="match status" value="1"/>
</dbReference>
<protein>
    <submittedName>
        <fullName evidence="8">HAD family hydrolase</fullName>
    </submittedName>
</protein>
<feature type="transmembrane region" description="Helical" evidence="6">
    <location>
        <begin position="57"/>
        <end position="75"/>
    </location>
</feature>
<keyword evidence="2 6" id="KW-0812">Transmembrane</keyword>
<dbReference type="SFLD" id="SFLDF00027">
    <property type="entry name" value="p-type_atpase"/>
    <property type="match status" value="1"/>
</dbReference>
<dbReference type="GO" id="GO:0016887">
    <property type="term" value="F:ATP hydrolysis activity"/>
    <property type="evidence" value="ECO:0007669"/>
    <property type="project" value="InterPro"/>
</dbReference>
<dbReference type="GO" id="GO:0005886">
    <property type="term" value="C:plasma membrane"/>
    <property type="evidence" value="ECO:0007669"/>
    <property type="project" value="UniProtKB-SubCell"/>
</dbReference>
<dbReference type="SUPFAM" id="SSF56784">
    <property type="entry name" value="HAD-like"/>
    <property type="match status" value="1"/>
</dbReference>
<comment type="subcellular location">
    <subcellularLocation>
        <location evidence="1">Cell membrane</location>
        <topology evidence="1">Multi-pass membrane protein</topology>
    </subcellularLocation>
</comment>
<dbReference type="EMBL" id="RPFW01000001">
    <property type="protein sequence ID" value="TVZ06611.1"/>
    <property type="molecule type" value="Genomic_DNA"/>
</dbReference>
<dbReference type="SUPFAM" id="SSF81665">
    <property type="entry name" value="Calcium ATPase, transmembrane domain M"/>
    <property type="match status" value="1"/>
</dbReference>
<dbReference type="NCBIfam" id="TIGR01494">
    <property type="entry name" value="ATPase_P-type"/>
    <property type="match status" value="2"/>
</dbReference>
<organism evidence="8 9">
    <name type="scientific">Trebonia kvetii</name>
    <dbReference type="NCBI Taxonomy" id="2480626"/>
    <lineage>
        <taxon>Bacteria</taxon>
        <taxon>Bacillati</taxon>
        <taxon>Actinomycetota</taxon>
        <taxon>Actinomycetes</taxon>
        <taxon>Streptosporangiales</taxon>
        <taxon>Treboniaceae</taxon>
        <taxon>Trebonia</taxon>
    </lineage>
</organism>
<dbReference type="PANTHER" id="PTHR42861">
    <property type="entry name" value="CALCIUM-TRANSPORTING ATPASE"/>
    <property type="match status" value="1"/>
</dbReference>
<reference evidence="8 9" key="1">
    <citation type="submission" date="2018-11" db="EMBL/GenBank/DDBJ databases">
        <title>Trebonia kvetii gen.nov., sp.nov., a novel acidophilic actinobacterium, and proposal of the new actinobacterial family Treboniaceae fam. nov.</title>
        <authorList>
            <person name="Rapoport D."/>
            <person name="Sagova-Mareckova M."/>
            <person name="Sedlacek I."/>
            <person name="Provaznik J."/>
            <person name="Kralova S."/>
            <person name="Pavlinic D."/>
            <person name="Benes V."/>
            <person name="Kopecky J."/>
        </authorList>
    </citation>
    <scope>NUCLEOTIDE SEQUENCE [LARGE SCALE GENOMIC DNA]</scope>
    <source>
        <strain evidence="8 9">15Tr583</strain>
    </source>
</reference>
<feature type="transmembrane region" description="Helical" evidence="6">
    <location>
        <begin position="228"/>
        <end position="250"/>
    </location>
</feature>
<evidence type="ECO:0000256" key="6">
    <source>
        <dbReference type="SAM" id="Phobius"/>
    </source>
</evidence>
<dbReference type="InterPro" id="IPR044492">
    <property type="entry name" value="P_typ_ATPase_HD_dom"/>
</dbReference>
<dbReference type="Pfam" id="PF00122">
    <property type="entry name" value="E1-E2_ATPase"/>
    <property type="match status" value="1"/>
</dbReference>
<dbReference type="InterPro" id="IPR059000">
    <property type="entry name" value="ATPase_P-type_domA"/>
</dbReference>
<dbReference type="InterPro" id="IPR023298">
    <property type="entry name" value="ATPase_P-typ_TM_dom_sf"/>
</dbReference>
<feature type="transmembrane region" description="Helical" evidence="6">
    <location>
        <begin position="81"/>
        <end position="99"/>
    </location>
</feature>
<evidence type="ECO:0000256" key="3">
    <source>
        <dbReference type="ARBA" id="ARBA00022967"/>
    </source>
</evidence>
<keyword evidence="9" id="KW-1185">Reference proteome</keyword>
<evidence type="ECO:0000313" key="9">
    <source>
        <dbReference type="Proteomes" id="UP000460272"/>
    </source>
</evidence>
<keyword evidence="5 6" id="KW-0472">Membrane</keyword>
<evidence type="ECO:0000256" key="5">
    <source>
        <dbReference type="ARBA" id="ARBA00023136"/>
    </source>
</evidence>
<feature type="transmembrane region" description="Helical" evidence="6">
    <location>
        <begin position="759"/>
        <end position="780"/>
    </location>
</feature>
<dbReference type="InterPro" id="IPR008250">
    <property type="entry name" value="ATPase_P-typ_transduc_dom_A_sf"/>
</dbReference>
<evidence type="ECO:0000313" key="8">
    <source>
        <dbReference type="EMBL" id="TVZ06611.1"/>
    </source>
</evidence>
<dbReference type="InterPro" id="IPR023214">
    <property type="entry name" value="HAD_sf"/>
</dbReference>
<dbReference type="PRINTS" id="PR00120">
    <property type="entry name" value="HATPASE"/>
</dbReference>
<dbReference type="RefSeq" id="WP_145851364.1">
    <property type="nucleotide sequence ID" value="NZ_RPFW01000001.1"/>
</dbReference>
<dbReference type="Proteomes" id="UP000460272">
    <property type="component" value="Unassembled WGS sequence"/>
</dbReference>
<keyword evidence="8" id="KW-0378">Hydrolase</keyword>
<feature type="transmembrane region" description="Helical" evidence="6">
    <location>
        <begin position="613"/>
        <end position="632"/>
    </location>
</feature>
<dbReference type="Gene3D" id="3.40.1110.10">
    <property type="entry name" value="Calcium-transporting ATPase, cytoplasmic domain N"/>
    <property type="match status" value="1"/>
</dbReference>
<dbReference type="InterPro" id="IPR036412">
    <property type="entry name" value="HAD-like_sf"/>
</dbReference>
<comment type="caution">
    <text evidence="8">The sequence shown here is derived from an EMBL/GenBank/DDBJ whole genome shotgun (WGS) entry which is preliminary data.</text>
</comment>
<sequence>MADAPAPAIPAPAAPVAETPFTGLTSAQVGELRSRGLTNAGGERTSRSVAEILRANILTRFNFILGVLLAVILVAGEPQDALFGIVLVANALIGIAQELRAKRTLDRLAVLSAPLVRVIRDGAPLDIAVADLVAGDLVDLRAGDQLVADGVVRASASLEADESLLTGESEPVGKRAGDRLLSGSFVVAGSGGYQATGVGADAYARKLAAQARRFSLVRSELTDGINRILRYVTWAIGPVAVLLVISGWHAHGNVRQVASGTVAALVGMVPQGLVLLTSVAFGVAAVTLARRRVLVQQLPAVEGLARVDVVCLDKTGTLTDGSIAFDSLIRLDGQAQDEAALGALADDENRNATLAAVGQAFPPPEGWSRQAAVPFSSARKWSAASFAGQGTWVLGAAEMVLPGSQQEQLSQAAELAASGRRVLVLARAAGPLDGESLPQGLRAAAFVLLAERLRPDAAETIAYFAAQGVALKVISGDSPLTVSAVAVRAGLPGADRPVDARDLPEDPGALGRLLEEHSVFGRVTPHQKQAMVTALQARGHTVAMTGDGVNDVLALKLADIGIAMGSGAAATRAVAELVLLDSRFATLPGVVAEGRRVTANIERVANLFITKTVWATLLAVAVGATLLPYPFLPRHLTIIDTLAIGVPSFFLALAPNTRRYVPGFSGRVLRFAIPAGSIIAAATFAAYALARSRGLSLVQQRTAATLVTLILSLCVLVLLAAPLTWRRIVLVGAAAAGFALLFPVPVVRRFYELQLPRSGLAITLAVAALGAAALAGFWVLSRRRGRGPPPADGWPA</sequence>
<feature type="transmembrane region" description="Helical" evidence="6">
    <location>
        <begin position="638"/>
        <end position="656"/>
    </location>
</feature>
<evidence type="ECO:0000259" key="7">
    <source>
        <dbReference type="Pfam" id="PF00122"/>
    </source>
</evidence>
<feature type="transmembrane region" description="Helical" evidence="6">
    <location>
        <begin position="702"/>
        <end position="721"/>
    </location>
</feature>
<evidence type="ECO:0000256" key="1">
    <source>
        <dbReference type="ARBA" id="ARBA00004651"/>
    </source>
</evidence>
<dbReference type="SUPFAM" id="SSF81653">
    <property type="entry name" value="Calcium ATPase, transduction domain A"/>
    <property type="match status" value="1"/>
</dbReference>
<dbReference type="OrthoDB" id="9814270at2"/>
<proteinExistence type="predicted"/>
<dbReference type="PROSITE" id="PS00154">
    <property type="entry name" value="ATPASE_E1_E2"/>
    <property type="match status" value="1"/>
</dbReference>
<feature type="transmembrane region" description="Helical" evidence="6">
    <location>
        <begin position="262"/>
        <end position="289"/>
    </location>
</feature>
<feature type="transmembrane region" description="Helical" evidence="6">
    <location>
        <begin position="668"/>
        <end position="690"/>
    </location>
</feature>
<feature type="domain" description="P-type ATPase A" evidence="7">
    <location>
        <begin position="112"/>
        <end position="210"/>
    </location>
</feature>
<gene>
    <name evidence="8" type="ORF">EAS64_04275</name>
</gene>
<dbReference type="GO" id="GO:0005524">
    <property type="term" value="F:ATP binding"/>
    <property type="evidence" value="ECO:0007669"/>
    <property type="project" value="InterPro"/>
</dbReference>
<dbReference type="InterPro" id="IPR023299">
    <property type="entry name" value="ATPase_P-typ_cyto_dom_N"/>
</dbReference>
<dbReference type="PRINTS" id="PR00119">
    <property type="entry name" value="CATATPASE"/>
</dbReference>
<keyword evidence="4 6" id="KW-1133">Transmembrane helix</keyword>
<dbReference type="SFLD" id="SFLDG00002">
    <property type="entry name" value="C1.7:_P-type_atpase_like"/>
    <property type="match status" value="1"/>
</dbReference>
<dbReference type="InterPro" id="IPR001757">
    <property type="entry name" value="P_typ_ATPase"/>
</dbReference>
<keyword evidence="3" id="KW-1278">Translocase</keyword>
<dbReference type="Pfam" id="PF00702">
    <property type="entry name" value="Hydrolase"/>
    <property type="match status" value="1"/>
</dbReference>
<evidence type="ECO:0000256" key="4">
    <source>
        <dbReference type="ARBA" id="ARBA00022989"/>
    </source>
</evidence>
<name>A0A6P2C9J8_9ACTN</name>
<dbReference type="AlphaFoldDB" id="A0A6P2C9J8"/>
<evidence type="ECO:0000256" key="2">
    <source>
        <dbReference type="ARBA" id="ARBA00022692"/>
    </source>
</evidence>
<accession>A0A6P2C9J8</accession>
<dbReference type="Gene3D" id="3.40.50.1000">
    <property type="entry name" value="HAD superfamily/HAD-like"/>
    <property type="match status" value="1"/>
</dbReference>
<dbReference type="SFLD" id="SFLDS00003">
    <property type="entry name" value="Haloacid_Dehalogenase"/>
    <property type="match status" value="1"/>
</dbReference>
<feature type="transmembrane region" description="Helical" evidence="6">
    <location>
        <begin position="728"/>
        <end position="747"/>
    </location>
</feature>
<dbReference type="InterPro" id="IPR018303">
    <property type="entry name" value="ATPase_P-typ_P_site"/>
</dbReference>
<dbReference type="Gene3D" id="2.70.150.10">
    <property type="entry name" value="Calcium-transporting ATPase, cytoplasmic transduction domain A"/>
    <property type="match status" value="1"/>
</dbReference>